<evidence type="ECO:0000313" key="1">
    <source>
        <dbReference type="EMBL" id="KAK3910086.1"/>
    </source>
</evidence>
<keyword evidence="2" id="KW-1185">Reference proteome</keyword>
<name>A0AAE1L809_9NEOP</name>
<proteinExistence type="predicted"/>
<comment type="caution">
    <text evidence="1">The sequence shown here is derived from an EMBL/GenBank/DDBJ whole genome shotgun (WGS) entry which is preliminary data.</text>
</comment>
<evidence type="ECO:0000313" key="2">
    <source>
        <dbReference type="Proteomes" id="UP001219518"/>
    </source>
</evidence>
<sequence length="218" mass="25689">MNSHHRTGLRTNNQTEGWHNRFQLVVGKRLLTIYKIIEEFKKEEADTRVMLSEIDAGRILKQPQRAKYRRINERLQRLTDRLLHFMRLCGHNINLGSQHIHGKFWLENALDVSKLENATVQELKAIAKNPSPNVTSDGIMRQRYTDGSSEDFQRKEELARLLVKVHRHTKCSPDFCLKQPKYGSELRCRFNFPFDIQDEPVIIFDEKTGEPLFFTKKK</sequence>
<reference evidence="1" key="2">
    <citation type="journal article" date="2023" name="BMC Genomics">
        <title>Pest status, molecular evolution, and epigenetic factors derived from the genome assembly of Frankliniella fusca, a thysanopteran phytovirus vector.</title>
        <authorList>
            <person name="Catto M.A."/>
            <person name="Labadie P.E."/>
            <person name="Jacobson A.L."/>
            <person name="Kennedy G.G."/>
            <person name="Srinivasan R."/>
            <person name="Hunt B.G."/>
        </authorList>
    </citation>
    <scope>NUCLEOTIDE SEQUENCE</scope>
    <source>
        <strain evidence="1">PL_HMW_Pooled</strain>
    </source>
</reference>
<protein>
    <submittedName>
        <fullName evidence="1">Protein translocase subunit SecD</fullName>
    </submittedName>
</protein>
<accession>A0AAE1L809</accession>
<dbReference type="Proteomes" id="UP001219518">
    <property type="component" value="Unassembled WGS sequence"/>
</dbReference>
<dbReference type="AlphaFoldDB" id="A0AAE1L809"/>
<reference evidence="1" key="1">
    <citation type="submission" date="2021-07" db="EMBL/GenBank/DDBJ databases">
        <authorList>
            <person name="Catto M.A."/>
            <person name="Jacobson A."/>
            <person name="Kennedy G."/>
            <person name="Labadie P."/>
            <person name="Hunt B.G."/>
            <person name="Srinivasan R."/>
        </authorList>
    </citation>
    <scope>NUCLEOTIDE SEQUENCE</scope>
    <source>
        <strain evidence="1">PL_HMW_Pooled</strain>
        <tissue evidence="1">Head</tissue>
    </source>
</reference>
<organism evidence="1 2">
    <name type="scientific">Frankliniella fusca</name>
    <dbReference type="NCBI Taxonomy" id="407009"/>
    <lineage>
        <taxon>Eukaryota</taxon>
        <taxon>Metazoa</taxon>
        <taxon>Ecdysozoa</taxon>
        <taxon>Arthropoda</taxon>
        <taxon>Hexapoda</taxon>
        <taxon>Insecta</taxon>
        <taxon>Pterygota</taxon>
        <taxon>Neoptera</taxon>
        <taxon>Paraneoptera</taxon>
        <taxon>Thysanoptera</taxon>
        <taxon>Terebrantia</taxon>
        <taxon>Thripoidea</taxon>
        <taxon>Thripidae</taxon>
        <taxon>Frankliniella</taxon>
    </lineage>
</organism>
<gene>
    <name evidence="1" type="ORF">KUF71_000664</name>
</gene>
<dbReference type="EMBL" id="JAHWGI010000147">
    <property type="protein sequence ID" value="KAK3910086.1"/>
    <property type="molecule type" value="Genomic_DNA"/>
</dbReference>